<comment type="caution">
    <text evidence="1">The sequence shown here is derived from an EMBL/GenBank/DDBJ whole genome shotgun (WGS) entry which is preliminary data.</text>
</comment>
<proteinExistence type="predicted"/>
<dbReference type="AlphaFoldDB" id="A0A0F9I2D3"/>
<name>A0A0F9I2D3_9ZZZZ</name>
<sequence length="193" mass="22131">MGTYGNLQSCTSPTQPCKEYVAAGEAQEESVREDIISGSASQEIRVLPRADEIGDDAKGLVAGHKLVFPEADYHYDNFHLSRTLMDLRRYFRNRLKSTITALNELLRSSQSTTDLEFSDTLLLSKKEVNRIRHISTTLDTLISWLEHDIFNKAGPTPEERRELYVFVVDEFKKLECIEPHRISSVRITLENKR</sequence>
<evidence type="ECO:0000313" key="1">
    <source>
        <dbReference type="EMBL" id="KKL81502.1"/>
    </source>
</evidence>
<reference evidence="1" key="1">
    <citation type="journal article" date="2015" name="Nature">
        <title>Complex archaea that bridge the gap between prokaryotes and eukaryotes.</title>
        <authorList>
            <person name="Spang A."/>
            <person name="Saw J.H."/>
            <person name="Jorgensen S.L."/>
            <person name="Zaremba-Niedzwiedzka K."/>
            <person name="Martijn J."/>
            <person name="Lind A.E."/>
            <person name="van Eijk R."/>
            <person name="Schleper C."/>
            <person name="Guy L."/>
            <person name="Ettema T.J."/>
        </authorList>
    </citation>
    <scope>NUCLEOTIDE SEQUENCE</scope>
</reference>
<feature type="non-terminal residue" evidence="1">
    <location>
        <position position="193"/>
    </location>
</feature>
<accession>A0A0F9I2D3</accession>
<protein>
    <submittedName>
        <fullName evidence="1">Uncharacterized protein</fullName>
    </submittedName>
</protein>
<dbReference type="EMBL" id="LAZR01022543">
    <property type="protein sequence ID" value="KKL81502.1"/>
    <property type="molecule type" value="Genomic_DNA"/>
</dbReference>
<organism evidence="1">
    <name type="scientific">marine sediment metagenome</name>
    <dbReference type="NCBI Taxonomy" id="412755"/>
    <lineage>
        <taxon>unclassified sequences</taxon>
        <taxon>metagenomes</taxon>
        <taxon>ecological metagenomes</taxon>
    </lineage>
</organism>
<gene>
    <name evidence="1" type="ORF">LCGC14_1994160</name>
</gene>